<feature type="domain" description="F-box" evidence="1">
    <location>
        <begin position="11"/>
        <end position="63"/>
    </location>
</feature>
<sequence length="414" mass="47356">MEQPLSINNTRLPVELLGDVFHRLVEDDDNEVADFKLDNILLVCKIWRDAALSFTDLWSGLYICLDRRLGQDEHYWLRYTKTRLKRAGPTQLLGIHFTFNYPNRWAYAPSMKGSSHFQQLIYTLTGPQGVTAARWRSFEYHAPSDGGSSIALRLFNFPTPHLRDLHVISVHLDSLFPYTPRLTNVTLSDCSPPCLPFIKTVKILDLLVGNRGRRPVFLYLCDASSVTEFKLTCWPDFIVAPHCVLQSLVEFKFTGRLAIQSLERFAAPNLRRLTLLVDSGSSYPAFAQCTGVNFERLEYFHFGWPHRIEDASIREYLDAAQILLKKLSQLQTLSFERNSIAELALKLLVDKDADLFPAPPREGHLSLMLDGASCPIGYGSSRRQSIDEFRQMADLDVEKSWVILYRKCKSSLDF</sequence>
<evidence type="ECO:0000313" key="2">
    <source>
        <dbReference type="EMBL" id="CCA73197.1"/>
    </source>
</evidence>
<dbReference type="OrthoDB" id="3038759at2759"/>
<gene>
    <name evidence="2" type="ORF">PIIN_07151</name>
</gene>
<comment type="caution">
    <text evidence="2">The sequence shown here is derived from an EMBL/GenBank/DDBJ whole genome shotgun (WGS) entry which is preliminary data.</text>
</comment>
<organism evidence="2 3">
    <name type="scientific">Serendipita indica (strain DSM 11827)</name>
    <name type="common">Root endophyte fungus</name>
    <name type="synonym">Piriformospora indica</name>
    <dbReference type="NCBI Taxonomy" id="1109443"/>
    <lineage>
        <taxon>Eukaryota</taxon>
        <taxon>Fungi</taxon>
        <taxon>Dikarya</taxon>
        <taxon>Basidiomycota</taxon>
        <taxon>Agaricomycotina</taxon>
        <taxon>Agaricomycetes</taxon>
        <taxon>Sebacinales</taxon>
        <taxon>Serendipitaceae</taxon>
        <taxon>Serendipita</taxon>
    </lineage>
</organism>
<dbReference type="InParanoid" id="G4TPF4"/>
<evidence type="ECO:0000259" key="1">
    <source>
        <dbReference type="Pfam" id="PF12937"/>
    </source>
</evidence>
<dbReference type="EMBL" id="CAFZ01000208">
    <property type="protein sequence ID" value="CCA73197.1"/>
    <property type="molecule type" value="Genomic_DNA"/>
</dbReference>
<dbReference type="InterPro" id="IPR001810">
    <property type="entry name" value="F-box_dom"/>
</dbReference>
<dbReference type="Proteomes" id="UP000007148">
    <property type="component" value="Unassembled WGS sequence"/>
</dbReference>
<dbReference type="SUPFAM" id="SSF52047">
    <property type="entry name" value="RNI-like"/>
    <property type="match status" value="1"/>
</dbReference>
<keyword evidence="3" id="KW-1185">Reference proteome</keyword>
<accession>G4TPF4</accession>
<dbReference type="HOGENOM" id="CLU_045728_0_0_1"/>
<evidence type="ECO:0000313" key="3">
    <source>
        <dbReference type="Proteomes" id="UP000007148"/>
    </source>
</evidence>
<name>G4TPF4_SERID</name>
<dbReference type="Pfam" id="PF12937">
    <property type="entry name" value="F-box-like"/>
    <property type="match status" value="1"/>
</dbReference>
<reference evidence="2 3" key="1">
    <citation type="journal article" date="2011" name="PLoS Pathog.">
        <title>Endophytic Life Strategies Decoded by Genome and Transcriptome Analyses of the Mutualistic Root Symbiont Piriformospora indica.</title>
        <authorList>
            <person name="Zuccaro A."/>
            <person name="Lahrmann U."/>
            <person name="Guldener U."/>
            <person name="Langen G."/>
            <person name="Pfiffi S."/>
            <person name="Biedenkopf D."/>
            <person name="Wong P."/>
            <person name="Samans B."/>
            <person name="Grimm C."/>
            <person name="Basiewicz M."/>
            <person name="Murat C."/>
            <person name="Martin F."/>
            <person name="Kogel K.H."/>
        </authorList>
    </citation>
    <scope>NUCLEOTIDE SEQUENCE [LARGE SCALE GENOMIC DNA]</scope>
    <source>
        <strain evidence="2 3">DSM 11827</strain>
    </source>
</reference>
<protein>
    <recommendedName>
        <fullName evidence="1">F-box domain-containing protein</fullName>
    </recommendedName>
</protein>
<proteinExistence type="predicted"/>
<dbReference type="AlphaFoldDB" id="G4TPF4"/>